<accession>A0A9N7U6A4</accession>
<dbReference type="Proteomes" id="UP001153269">
    <property type="component" value="Unassembled WGS sequence"/>
</dbReference>
<name>A0A9N7U6A4_PLEPL</name>
<evidence type="ECO:0000313" key="2">
    <source>
        <dbReference type="Proteomes" id="UP001153269"/>
    </source>
</evidence>
<dbReference type="EMBL" id="CADEAL010000839">
    <property type="protein sequence ID" value="CAB1425859.1"/>
    <property type="molecule type" value="Genomic_DNA"/>
</dbReference>
<reference evidence="1" key="1">
    <citation type="submission" date="2020-03" db="EMBL/GenBank/DDBJ databases">
        <authorList>
            <person name="Weist P."/>
        </authorList>
    </citation>
    <scope>NUCLEOTIDE SEQUENCE</scope>
</reference>
<sequence length="106" mass="11776">MALVLKLARQKWELVRKKGREGGGKCGGKEVEWGSSLKSTGVGRSPPELGYAGELRVPVPYRPQIQGHSCGHIIMDCDLWIVSEIVVADPYYCQLLQPLHHPSIRL</sequence>
<protein>
    <submittedName>
        <fullName evidence="1">Uncharacterized protein</fullName>
    </submittedName>
</protein>
<dbReference type="AlphaFoldDB" id="A0A9N7U6A4"/>
<comment type="caution">
    <text evidence="1">The sequence shown here is derived from an EMBL/GenBank/DDBJ whole genome shotgun (WGS) entry which is preliminary data.</text>
</comment>
<keyword evidence="2" id="KW-1185">Reference proteome</keyword>
<proteinExistence type="predicted"/>
<evidence type="ECO:0000313" key="1">
    <source>
        <dbReference type="EMBL" id="CAB1425859.1"/>
    </source>
</evidence>
<gene>
    <name evidence="1" type="ORF">PLEPLA_LOCUS13792</name>
</gene>
<organism evidence="1 2">
    <name type="scientific">Pleuronectes platessa</name>
    <name type="common">European plaice</name>
    <dbReference type="NCBI Taxonomy" id="8262"/>
    <lineage>
        <taxon>Eukaryota</taxon>
        <taxon>Metazoa</taxon>
        <taxon>Chordata</taxon>
        <taxon>Craniata</taxon>
        <taxon>Vertebrata</taxon>
        <taxon>Euteleostomi</taxon>
        <taxon>Actinopterygii</taxon>
        <taxon>Neopterygii</taxon>
        <taxon>Teleostei</taxon>
        <taxon>Neoteleostei</taxon>
        <taxon>Acanthomorphata</taxon>
        <taxon>Carangaria</taxon>
        <taxon>Pleuronectiformes</taxon>
        <taxon>Pleuronectoidei</taxon>
        <taxon>Pleuronectidae</taxon>
        <taxon>Pleuronectes</taxon>
    </lineage>
</organism>